<evidence type="ECO:0000256" key="3">
    <source>
        <dbReference type="ARBA" id="ARBA00022679"/>
    </source>
</evidence>
<evidence type="ECO:0000256" key="6">
    <source>
        <dbReference type="ARBA" id="ARBA00047942"/>
    </source>
</evidence>
<reference evidence="8" key="1">
    <citation type="journal article" date="2012" name="PLoS ONE">
        <title>Gene sets for utilization of primary and secondary nutrition supplies in the distal gut of endangered iberian lynx.</title>
        <authorList>
            <person name="Alcaide M."/>
            <person name="Messina E."/>
            <person name="Richter M."/>
            <person name="Bargiela R."/>
            <person name="Peplies J."/>
            <person name="Huws S.A."/>
            <person name="Newbold C.J."/>
            <person name="Golyshin P.N."/>
            <person name="Simon M.A."/>
            <person name="Lopez G."/>
            <person name="Yakimov M.M."/>
            <person name="Ferrer M."/>
        </authorList>
    </citation>
    <scope>NUCLEOTIDE SEQUENCE</scope>
</reference>
<dbReference type="GO" id="GO:0009007">
    <property type="term" value="F:site-specific DNA-methyltransferase (adenine-specific) activity"/>
    <property type="evidence" value="ECO:0007669"/>
    <property type="project" value="UniProtKB-EC"/>
</dbReference>
<dbReference type="GO" id="GO:0009307">
    <property type="term" value="P:DNA restriction-modification system"/>
    <property type="evidence" value="ECO:0007669"/>
    <property type="project" value="UniProtKB-KW"/>
</dbReference>
<evidence type="ECO:0000256" key="5">
    <source>
        <dbReference type="ARBA" id="ARBA00022747"/>
    </source>
</evidence>
<dbReference type="GO" id="GO:0003677">
    <property type="term" value="F:DNA binding"/>
    <property type="evidence" value="ECO:0007669"/>
    <property type="project" value="InterPro"/>
</dbReference>
<dbReference type="SUPFAM" id="SSF53335">
    <property type="entry name" value="S-adenosyl-L-methionine-dependent methyltransferases"/>
    <property type="match status" value="1"/>
</dbReference>
<dbReference type="AlphaFoldDB" id="J9D9F7"/>
<dbReference type="GO" id="GO:0008170">
    <property type="term" value="F:N-methyltransferase activity"/>
    <property type="evidence" value="ECO:0007669"/>
    <property type="project" value="InterPro"/>
</dbReference>
<organism evidence="8">
    <name type="scientific">gut metagenome</name>
    <dbReference type="NCBI Taxonomy" id="749906"/>
    <lineage>
        <taxon>unclassified sequences</taxon>
        <taxon>metagenomes</taxon>
        <taxon>organismal metagenomes</taxon>
    </lineage>
</organism>
<comment type="catalytic activity">
    <reaction evidence="6">
        <text>a 2'-deoxyadenosine in DNA + S-adenosyl-L-methionine = an N(6)-methyl-2'-deoxyadenosine in DNA + S-adenosyl-L-homocysteine + H(+)</text>
        <dbReference type="Rhea" id="RHEA:15197"/>
        <dbReference type="Rhea" id="RHEA-COMP:12418"/>
        <dbReference type="Rhea" id="RHEA-COMP:12419"/>
        <dbReference type="ChEBI" id="CHEBI:15378"/>
        <dbReference type="ChEBI" id="CHEBI:57856"/>
        <dbReference type="ChEBI" id="CHEBI:59789"/>
        <dbReference type="ChEBI" id="CHEBI:90615"/>
        <dbReference type="ChEBI" id="CHEBI:90616"/>
        <dbReference type="EC" id="2.1.1.72"/>
    </reaction>
</comment>
<dbReference type="PANTHER" id="PTHR42933">
    <property type="entry name" value="SLR6095 PROTEIN"/>
    <property type="match status" value="1"/>
</dbReference>
<proteinExistence type="predicted"/>
<dbReference type="EC" id="2.1.1.72" evidence="1"/>
<evidence type="ECO:0000256" key="1">
    <source>
        <dbReference type="ARBA" id="ARBA00011900"/>
    </source>
</evidence>
<dbReference type="InterPro" id="IPR029063">
    <property type="entry name" value="SAM-dependent_MTases_sf"/>
</dbReference>
<dbReference type="Gene3D" id="3.40.50.150">
    <property type="entry name" value="Vaccinia Virus protein VP39"/>
    <property type="match status" value="1"/>
</dbReference>
<comment type="caution">
    <text evidence="8">The sequence shown here is derived from an EMBL/GenBank/DDBJ whole genome shotgun (WGS) entry which is preliminary data.</text>
</comment>
<protein>
    <recommendedName>
        <fullName evidence="1">site-specific DNA-methyltransferase (adenine-specific)</fullName>
        <ecNumber evidence="1">2.1.1.72</ecNumber>
    </recommendedName>
</protein>
<gene>
    <name evidence="8" type="ORF">EVA_02409</name>
</gene>
<dbReference type="EMBL" id="AMCI01000382">
    <property type="protein sequence ID" value="EJX09486.1"/>
    <property type="molecule type" value="Genomic_DNA"/>
</dbReference>
<dbReference type="GO" id="GO:0032259">
    <property type="term" value="P:methylation"/>
    <property type="evidence" value="ECO:0007669"/>
    <property type="project" value="UniProtKB-KW"/>
</dbReference>
<keyword evidence="5" id="KW-0680">Restriction system</keyword>
<sequence length="222" mass="25500">MEDLATELVAIGRKDGKDNQVIFNQFLDYTIDCFSIHRLIEAQGDYHMIFKELKEEKNVFFPVFSAFLMSTVEYLSINEVYDFFGDIYENMFQSGNKAQNLGQFFTPQKISNLCAGIIHTESDGSTSNEPTCGSGRNLLALFAKNGDRYHYYVGEDVDGVSVKMCTVNMMINGIRGCCICHDTLIRDDFIFGYEINEVRYPFPCGCYSIREINKEEYLKRLK</sequence>
<evidence type="ECO:0000259" key="7">
    <source>
        <dbReference type="Pfam" id="PF02384"/>
    </source>
</evidence>
<keyword evidence="3 8" id="KW-0808">Transferase</keyword>
<dbReference type="InterPro" id="IPR051537">
    <property type="entry name" value="DNA_Adenine_Mtase"/>
</dbReference>
<dbReference type="InterPro" id="IPR003356">
    <property type="entry name" value="DNA_methylase_A-5"/>
</dbReference>
<evidence type="ECO:0000256" key="4">
    <source>
        <dbReference type="ARBA" id="ARBA00022691"/>
    </source>
</evidence>
<evidence type="ECO:0000313" key="8">
    <source>
        <dbReference type="EMBL" id="EJX09486.1"/>
    </source>
</evidence>
<keyword evidence="2 8" id="KW-0489">Methyltransferase</keyword>
<evidence type="ECO:0000256" key="2">
    <source>
        <dbReference type="ARBA" id="ARBA00022603"/>
    </source>
</evidence>
<name>J9D9F7_9ZZZZ</name>
<accession>J9D9F7</accession>
<keyword evidence="4" id="KW-0949">S-adenosyl-L-methionine</keyword>
<dbReference type="PANTHER" id="PTHR42933:SF1">
    <property type="entry name" value="SITE-SPECIFIC DNA-METHYLTRANSFERASE (ADENINE-SPECIFIC)"/>
    <property type="match status" value="1"/>
</dbReference>
<dbReference type="Pfam" id="PF02384">
    <property type="entry name" value="N6_Mtase"/>
    <property type="match status" value="1"/>
</dbReference>
<feature type="domain" description="DNA methylase adenine-specific" evidence="7">
    <location>
        <begin position="81"/>
        <end position="189"/>
    </location>
</feature>